<proteinExistence type="predicted"/>
<reference evidence="1 2" key="1">
    <citation type="journal article" date="2022" name="DNA Res.">
        <title>Chromosomal-level genome assembly of the orchid tree Bauhinia variegata (Leguminosae; Cercidoideae) supports the allotetraploid origin hypothesis of Bauhinia.</title>
        <authorList>
            <person name="Zhong Y."/>
            <person name="Chen Y."/>
            <person name="Zheng D."/>
            <person name="Pang J."/>
            <person name="Liu Y."/>
            <person name="Luo S."/>
            <person name="Meng S."/>
            <person name="Qian L."/>
            <person name="Wei D."/>
            <person name="Dai S."/>
            <person name="Zhou R."/>
        </authorList>
    </citation>
    <scope>NUCLEOTIDE SEQUENCE [LARGE SCALE GENOMIC DNA]</scope>
    <source>
        <strain evidence="1">BV-YZ2020</strain>
    </source>
</reference>
<keyword evidence="2" id="KW-1185">Reference proteome</keyword>
<protein>
    <submittedName>
        <fullName evidence="1">Uncharacterized protein</fullName>
    </submittedName>
</protein>
<sequence>MNNNSNFATPLPGVWQTGVRATRHAHSPPDSDSYEVPVVYRSSRSFQPSHDDWSGALDPRRMVGDRRPSGLYTIPDFLGQQVSRPQRIYIINGATGSGMNPGFRGTVHRSPPRSRGQTNMQAPAEAQDSRSTATSKLKKVVYNPKQQAWRLILYKKNNGAASANNSKEEGEDGLLFVRGRERGRGRIHHPNNIANMTPGEILAGELFRAMEEAFQLRNAAY</sequence>
<dbReference type="Proteomes" id="UP000828941">
    <property type="component" value="Chromosome 9"/>
</dbReference>
<evidence type="ECO:0000313" key="2">
    <source>
        <dbReference type="Proteomes" id="UP000828941"/>
    </source>
</evidence>
<evidence type="ECO:0000313" key="1">
    <source>
        <dbReference type="EMBL" id="KAI4322803.1"/>
    </source>
</evidence>
<accession>A0ACB9MGJ5</accession>
<dbReference type="EMBL" id="CM039434">
    <property type="protein sequence ID" value="KAI4322803.1"/>
    <property type="molecule type" value="Genomic_DNA"/>
</dbReference>
<gene>
    <name evidence="1" type="ORF">L6164_022463</name>
</gene>
<comment type="caution">
    <text evidence="1">The sequence shown here is derived from an EMBL/GenBank/DDBJ whole genome shotgun (WGS) entry which is preliminary data.</text>
</comment>
<name>A0ACB9MGJ5_BAUVA</name>
<organism evidence="1 2">
    <name type="scientific">Bauhinia variegata</name>
    <name type="common">Purple orchid tree</name>
    <name type="synonym">Phanera variegata</name>
    <dbReference type="NCBI Taxonomy" id="167791"/>
    <lineage>
        <taxon>Eukaryota</taxon>
        <taxon>Viridiplantae</taxon>
        <taxon>Streptophyta</taxon>
        <taxon>Embryophyta</taxon>
        <taxon>Tracheophyta</taxon>
        <taxon>Spermatophyta</taxon>
        <taxon>Magnoliopsida</taxon>
        <taxon>eudicotyledons</taxon>
        <taxon>Gunneridae</taxon>
        <taxon>Pentapetalae</taxon>
        <taxon>rosids</taxon>
        <taxon>fabids</taxon>
        <taxon>Fabales</taxon>
        <taxon>Fabaceae</taxon>
        <taxon>Cercidoideae</taxon>
        <taxon>Cercideae</taxon>
        <taxon>Bauhiniinae</taxon>
        <taxon>Bauhinia</taxon>
    </lineage>
</organism>